<reference evidence="7" key="1">
    <citation type="submission" date="2020-10" db="EMBL/GenBank/DDBJ databases">
        <authorList>
            <person name="Castelo-Branco R."/>
            <person name="Eusebio N."/>
            <person name="Adriana R."/>
            <person name="Vieira A."/>
            <person name="Brugerolle De Fraissinette N."/>
            <person name="Rezende De Castro R."/>
            <person name="Schneider M.P."/>
            <person name="Vasconcelos V."/>
            <person name="Leao P.N."/>
        </authorList>
    </citation>
    <scope>NUCLEOTIDE SEQUENCE</scope>
    <source>
        <strain evidence="7">LEGE 11467</strain>
    </source>
</reference>
<dbReference type="InterPro" id="IPR036770">
    <property type="entry name" value="Ankyrin_rpt-contain_sf"/>
</dbReference>
<dbReference type="AlphaFoldDB" id="A0A928VTP6"/>
<keyword evidence="5" id="KW-0812">Transmembrane</keyword>
<evidence type="ECO:0000256" key="4">
    <source>
        <dbReference type="PROSITE-ProRule" id="PRU10141"/>
    </source>
</evidence>
<keyword evidence="4" id="KW-0067">ATP-binding</keyword>
<comment type="caution">
    <text evidence="7">The sequence shown here is derived from an EMBL/GenBank/DDBJ whole genome shotgun (WGS) entry which is preliminary data.</text>
</comment>
<gene>
    <name evidence="7" type="ORF">IQ235_04060</name>
</gene>
<keyword evidence="2 3" id="KW-0040">ANK repeat</keyword>
<evidence type="ECO:0000313" key="7">
    <source>
        <dbReference type="EMBL" id="MBE9039966.1"/>
    </source>
</evidence>
<dbReference type="GO" id="GO:0005524">
    <property type="term" value="F:ATP binding"/>
    <property type="evidence" value="ECO:0007669"/>
    <property type="project" value="UniProtKB-UniRule"/>
</dbReference>
<dbReference type="EMBL" id="JADEXN010000045">
    <property type="protein sequence ID" value="MBE9039966.1"/>
    <property type="molecule type" value="Genomic_DNA"/>
</dbReference>
<feature type="repeat" description="ANK" evidence="3">
    <location>
        <begin position="348"/>
        <end position="380"/>
    </location>
</feature>
<dbReference type="GO" id="GO:0004672">
    <property type="term" value="F:protein kinase activity"/>
    <property type="evidence" value="ECO:0007669"/>
    <property type="project" value="InterPro"/>
</dbReference>
<dbReference type="Pfam" id="PF12796">
    <property type="entry name" value="Ank_2"/>
    <property type="match status" value="1"/>
</dbReference>
<evidence type="ECO:0000256" key="5">
    <source>
        <dbReference type="SAM" id="Phobius"/>
    </source>
</evidence>
<keyword evidence="8" id="KW-1185">Reference proteome</keyword>
<keyword evidence="1" id="KW-0677">Repeat</keyword>
<evidence type="ECO:0000259" key="6">
    <source>
        <dbReference type="PROSITE" id="PS50011"/>
    </source>
</evidence>
<dbReference type="Pfam" id="PF00023">
    <property type="entry name" value="Ank"/>
    <property type="match status" value="3"/>
</dbReference>
<proteinExistence type="predicted"/>
<sequence length="810" mass="90246">MNAPHQPGEIVADRYRIVETLGEGGNGITYKAEPLEDNLLENGRYVALKALSLRQMKDWKPLELFEREARILQHLNHPSIPCYLDYFHVDTPENRAFYIVQELVEGQSLAAMVEKGWRTNEAGVRRIAIQVLEILVYLHDLKPPVIHRDIKPQNLMWGKDGNVFLVDFGAVRDTDRSTLARGSTIVGTFGYMAPEQFQGHAVPATDLYGLGATVLFLLTHRSPAELPEERLKISFRSRVQISDSFADWLERAIEPDAGDRFASAREALGLLRGKVVVGKRRSSFPFAILSGIGVAAIAIGIILNHFQYAILDLMRFTPDLCDAASLGNTNLIRGYLDKGGNPNIRLEGDRSLLDCALETDELDLVKLLLDRGADINAKNEQGDSLLHLAFKTKQKKLVKQLIKLGADINLENKDGYIPLHFAMGQKWINIADLLLNSGARLGKNELKSGYYMGYTLLHLAILNSWEEWTKLLIKKGTDVNIKNSQKEGITPLHFATRYSRSDTIDFLIVKGADVNAKSFGLSYYSHSDTMATPLSSLLGFKYGIPTIRMLHGRNSEDFQTELDIPVADRLSAAQLLIDAGADVNFRPYESRTLLHIAVLEKDRIISNFLIENGADVNALDVDGRTPLNLVIEQQYSSSIVDSSQQSENSILDVISLLIANNIDVNLPDKWGFTPIQNAILADRKKVVNFLVLKGAKIDRQNPFGKILLYRALLKNNGFYTNAEIMSQLILGGANVNATDEQGITPLDLAKAMDSKTIIFMLQNYGAIDSGLCKNMGYPIYHGKEYTGKIKVVCHGKKSVLEFTLNNHNLN</sequence>
<keyword evidence="5" id="KW-1133">Transmembrane helix</keyword>
<dbReference type="PROSITE" id="PS50011">
    <property type="entry name" value="PROTEIN_KINASE_DOM"/>
    <property type="match status" value="1"/>
</dbReference>
<dbReference type="PRINTS" id="PR01415">
    <property type="entry name" value="ANKYRIN"/>
</dbReference>
<dbReference type="SUPFAM" id="SSF56112">
    <property type="entry name" value="Protein kinase-like (PK-like)"/>
    <property type="match status" value="1"/>
</dbReference>
<evidence type="ECO:0000313" key="8">
    <source>
        <dbReference type="Proteomes" id="UP000621799"/>
    </source>
</evidence>
<dbReference type="Gene3D" id="1.10.510.10">
    <property type="entry name" value="Transferase(Phosphotransferase) domain 1"/>
    <property type="match status" value="1"/>
</dbReference>
<keyword evidence="5" id="KW-0472">Membrane</keyword>
<feature type="domain" description="Protein kinase" evidence="6">
    <location>
        <begin position="15"/>
        <end position="271"/>
    </location>
</feature>
<dbReference type="Gene3D" id="1.25.40.20">
    <property type="entry name" value="Ankyrin repeat-containing domain"/>
    <property type="match status" value="4"/>
</dbReference>
<dbReference type="Pfam" id="PF00069">
    <property type="entry name" value="Pkinase"/>
    <property type="match status" value="1"/>
</dbReference>
<dbReference type="Gene3D" id="3.30.200.20">
    <property type="entry name" value="Phosphorylase Kinase, domain 1"/>
    <property type="match status" value="1"/>
</dbReference>
<feature type="repeat" description="ANK" evidence="3">
    <location>
        <begin position="414"/>
        <end position="446"/>
    </location>
</feature>
<dbReference type="PROSITE" id="PS50088">
    <property type="entry name" value="ANK_REPEAT"/>
    <property type="match status" value="7"/>
</dbReference>
<feature type="transmembrane region" description="Helical" evidence="5">
    <location>
        <begin position="284"/>
        <end position="306"/>
    </location>
</feature>
<protein>
    <submittedName>
        <fullName evidence="7">Ankyrin repeat domain-containing protein</fullName>
    </submittedName>
</protein>
<evidence type="ECO:0000256" key="1">
    <source>
        <dbReference type="ARBA" id="ARBA00022737"/>
    </source>
</evidence>
<dbReference type="InterPro" id="IPR017441">
    <property type="entry name" value="Protein_kinase_ATP_BS"/>
</dbReference>
<dbReference type="InterPro" id="IPR000719">
    <property type="entry name" value="Prot_kinase_dom"/>
</dbReference>
<feature type="repeat" description="ANK" evidence="3">
    <location>
        <begin position="589"/>
        <end position="621"/>
    </location>
</feature>
<dbReference type="InterPro" id="IPR002110">
    <property type="entry name" value="Ankyrin_rpt"/>
</dbReference>
<organism evidence="7 8">
    <name type="scientific">Zarconia navalis LEGE 11467</name>
    <dbReference type="NCBI Taxonomy" id="1828826"/>
    <lineage>
        <taxon>Bacteria</taxon>
        <taxon>Bacillati</taxon>
        <taxon>Cyanobacteriota</taxon>
        <taxon>Cyanophyceae</taxon>
        <taxon>Oscillatoriophycideae</taxon>
        <taxon>Oscillatoriales</taxon>
        <taxon>Oscillatoriales incertae sedis</taxon>
        <taxon>Zarconia</taxon>
        <taxon>Zarconia navalis</taxon>
    </lineage>
</organism>
<accession>A0A928VTP6</accession>
<keyword evidence="4" id="KW-0547">Nucleotide-binding</keyword>
<evidence type="ECO:0000256" key="2">
    <source>
        <dbReference type="ARBA" id="ARBA00023043"/>
    </source>
</evidence>
<dbReference type="SUPFAM" id="SSF48403">
    <property type="entry name" value="Ankyrin repeat"/>
    <property type="match status" value="2"/>
</dbReference>
<dbReference type="Pfam" id="PF13637">
    <property type="entry name" value="Ank_4"/>
    <property type="match status" value="1"/>
</dbReference>
<dbReference type="SMART" id="SM00248">
    <property type="entry name" value="ANK"/>
    <property type="match status" value="12"/>
</dbReference>
<feature type="repeat" description="ANK" evidence="3">
    <location>
        <begin position="381"/>
        <end position="413"/>
    </location>
</feature>
<dbReference type="PROSITE" id="PS00107">
    <property type="entry name" value="PROTEIN_KINASE_ATP"/>
    <property type="match status" value="1"/>
</dbReference>
<dbReference type="PANTHER" id="PTHR24171">
    <property type="entry name" value="ANKYRIN REPEAT DOMAIN-CONTAINING PROTEIN 39-RELATED"/>
    <property type="match status" value="1"/>
</dbReference>
<evidence type="ECO:0000256" key="3">
    <source>
        <dbReference type="PROSITE-ProRule" id="PRU00023"/>
    </source>
</evidence>
<feature type="repeat" description="ANK" evidence="3">
    <location>
        <begin position="670"/>
        <end position="702"/>
    </location>
</feature>
<dbReference type="CDD" id="cd14014">
    <property type="entry name" value="STKc_PknB_like"/>
    <property type="match status" value="1"/>
</dbReference>
<dbReference type="SMART" id="SM00220">
    <property type="entry name" value="S_TKc"/>
    <property type="match status" value="1"/>
</dbReference>
<dbReference type="PROSITE" id="PS50297">
    <property type="entry name" value="ANK_REP_REGION"/>
    <property type="match status" value="6"/>
</dbReference>
<feature type="repeat" description="ANK" evidence="3">
    <location>
        <begin position="452"/>
        <end position="484"/>
    </location>
</feature>
<feature type="repeat" description="ANK" evidence="3">
    <location>
        <begin position="487"/>
        <end position="519"/>
    </location>
</feature>
<dbReference type="InterPro" id="IPR011009">
    <property type="entry name" value="Kinase-like_dom_sf"/>
</dbReference>
<name>A0A928VTP6_9CYAN</name>
<dbReference type="Proteomes" id="UP000621799">
    <property type="component" value="Unassembled WGS sequence"/>
</dbReference>
<feature type="binding site" evidence="4">
    <location>
        <position position="49"/>
    </location>
    <ligand>
        <name>ATP</name>
        <dbReference type="ChEBI" id="CHEBI:30616"/>
    </ligand>
</feature>